<keyword evidence="4" id="KW-1185">Reference proteome</keyword>
<protein>
    <submittedName>
        <fullName evidence="3">Uncharacterized protein</fullName>
    </submittedName>
</protein>
<sequence length="116" mass="11951">MARIMKIAGLIAASALAADAFSVSNMPRSRIALRMSEEDVVESAPAPASTSSTVERGVSLDQDGKSNVWAIEPKMEVDSKSSEEQASSTLVAVGGLAAFAAVAAGILTNLPDPDQF</sequence>
<dbReference type="Proteomes" id="UP001054902">
    <property type="component" value="Unassembled WGS sequence"/>
</dbReference>
<evidence type="ECO:0000256" key="2">
    <source>
        <dbReference type="SAM" id="SignalP"/>
    </source>
</evidence>
<feature type="chain" id="PRO_5041915586" evidence="2">
    <location>
        <begin position="21"/>
        <end position="116"/>
    </location>
</feature>
<feature type="compositionally biased region" description="Low complexity" evidence="1">
    <location>
        <begin position="42"/>
        <end position="55"/>
    </location>
</feature>
<gene>
    <name evidence="3" type="ORF">CTEN210_15571</name>
</gene>
<evidence type="ECO:0000313" key="4">
    <source>
        <dbReference type="Proteomes" id="UP001054902"/>
    </source>
</evidence>
<keyword evidence="2" id="KW-0732">Signal</keyword>
<evidence type="ECO:0000313" key="3">
    <source>
        <dbReference type="EMBL" id="GFH59095.1"/>
    </source>
</evidence>
<feature type="signal peptide" evidence="2">
    <location>
        <begin position="1"/>
        <end position="20"/>
    </location>
</feature>
<dbReference type="EMBL" id="BLLK01000062">
    <property type="protein sequence ID" value="GFH59095.1"/>
    <property type="molecule type" value="Genomic_DNA"/>
</dbReference>
<comment type="caution">
    <text evidence="3">The sequence shown here is derived from an EMBL/GenBank/DDBJ whole genome shotgun (WGS) entry which is preliminary data.</text>
</comment>
<organism evidence="3 4">
    <name type="scientific">Chaetoceros tenuissimus</name>
    <dbReference type="NCBI Taxonomy" id="426638"/>
    <lineage>
        <taxon>Eukaryota</taxon>
        <taxon>Sar</taxon>
        <taxon>Stramenopiles</taxon>
        <taxon>Ochrophyta</taxon>
        <taxon>Bacillariophyta</taxon>
        <taxon>Coscinodiscophyceae</taxon>
        <taxon>Chaetocerotophycidae</taxon>
        <taxon>Chaetocerotales</taxon>
        <taxon>Chaetocerotaceae</taxon>
        <taxon>Chaetoceros</taxon>
    </lineage>
</organism>
<feature type="region of interest" description="Disordered" evidence="1">
    <location>
        <begin position="37"/>
        <end position="59"/>
    </location>
</feature>
<reference evidence="3 4" key="1">
    <citation type="journal article" date="2021" name="Sci. Rep.">
        <title>The genome of the diatom Chaetoceros tenuissimus carries an ancient integrated fragment of an extant virus.</title>
        <authorList>
            <person name="Hongo Y."/>
            <person name="Kimura K."/>
            <person name="Takaki Y."/>
            <person name="Yoshida Y."/>
            <person name="Baba S."/>
            <person name="Kobayashi G."/>
            <person name="Nagasaki K."/>
            <person name="Hano T."/>
            <person name="Tomaru Y."/>
        </authorList>
    </citation>
    <scope>NUCLEOTIDE SEQUENCE [LARGE SCALE GENOMIC DNA]</scope>
    <source>
        <strain evidence="3 4">NIES-3715</strain>
    </source>
</reference>
<evidence type="ECO:0000256" key="1">
    <source>
        <dbReference type="SAM" id="MobiDB-lite"/>
    </source>
</evidence>
<proteinExistence type="predicted"/>
<accession>A0AAD3D9Y1</accession>
<dbReference type="AlphaFoldDB" id="A0AAD3D9Y1"/>
<name>A0AAD3D9Y1_9STRA</name>